<dbReference type="EMBL" id="JAWDGP010004196">
    <property type="protein sequence ID" value="KAK3766747.1"/>
    <property type="molecule type" value="Genomic_DNA"/>
</dbReference>
<evidence type="ECO:0000256" key="1">
    <source>
        <dbReference type="SAM" id="MobiDB-lite"/>
    </source>
</evidence>
<evidence type="ECO:0000313" key="2">
    <source>
        <dbReference type="EMBL" id="KAK3766747.1"/>
    </source>
</evidence>
<dbReference type="Proteomes" id="UP001283361">
    <property type="component" value="Unassembled WGS sequence"/>
</dbReference>
<reference evidence="2" key="1">
    <citation type="journal article" date="2023" name="G3 (Bethesda)">
        <title>A reference genome for the long-term kleptoplast-retaining sea slug Elysia crispata morphotype clarki.</title>
        <authorList>
            <person name="Eastman K.E."/>
            <person name="Pendleton A.L."/>
            <person name="Shaikh M.A."/>
            <person name="Suttiyut T."/>
            <person name="Ogas R."/>
            <person name="Tomko P."/>
            <person name="Gavelis G."/>
            <person name="Widhalm J.R."/>
            <person name="Wisecaver J.H."/>
        </authorList>
    </citation>
    <scope>NUCLEOTIDE SEQUENCE</scope>
    <source>
        <strain evidence="2">ECLA1</strain>
    </source>
</reference>
<feature type="compositionally biased region" description="Basic and acidic residues" evidence="1">
    <location>
        <begin position="15"/>
        <end position="28"/>
    </location>
</feature>
<accession>A0AAE0ZC88</accession>
<proteinExistence type="predicted"/>
<evidence type="ECO:0000313" key="3">
    <source>
        <dbReference type="Proteomes" id="UP001283361"/>
    </source>
</evidence>
<organism evidence="2 3">
    <name type="scientific">Elysia crispata</name>
    <name type="common">lettuce slug</name>
    <dbReference type="NCBI Taxonomy" id="231223"/>
    <lineage>
        <taxon>Eukaryota</taxon>
        <taxon>Metazoa</taxon>
        <taxon>Spiralia</taxon>
        <taxon>Lophotrochozoa</taxon>
        <taxon>Mollusca</taxon>
        <taxon>Gastropoda</taxon>
        <taxon>Heterobranchia</taxon>
        <taxon>Euthyneura</taxon>
        <taxon>Panpulmonata</taxon>
        <taxon>Sacoglossa</taxon>
        <taxon>Placobranchoidea</taxon>
        <taxon>Plakobranchidae</taxon>
        <taxon>Elysia</taxon>
    </lineage>
</organism>
<name>A0AAE0ZC88_9GAST</name>
<keyword evidence="3" id="KW-1185">Reference proteome</keyword>
<comment type="caution">
    <text evidence="2">The sequence shown here is derived from an EMBL/GenBank/DDBJ whole genome shotgun (WGS) entry which is preliminary data.</text>
</comment>
<sequence length="101" mass="11645">MTRGELVNHPGIEQTSRDNCCRESSESEKQTLRSRDSLGVWSRYWRFPINESLDSKVEEDYVSSSLIGGDNISLTLIGGEKASRRRKCFTPIDRRCNQRTF</sequence>
<protein>
    <submittedName>
        <fullName evidence="2">Uncharacterized protein</fullName>
    </submittedName>
</protein>
<feature type="region of interest" description="Disordered" evidence="1">
    <location>
        <begin position="1"/>
        <end position="28"/>
    </location>
</feature>
<gene>
    <name evidence="2" type="ORF">RRG08_047270</name>
</gene>
<dbReference type="AlphaFoldDB" id="A0AAE0ZC88"/>